<evidence type="ECO:0000313" key="9">
    <source>
        <dbReference type="Proteomes" id="UP000198703"/>
    </source>
</evidence>
<protein>
    <submittedName>
        <fullName evidence="8">Type IV secretory pathway, VirD4 component, TraG/TraD family ATPase</fullName>
    </submittedName>
</protein>
<dbReference type="CDD" id="cd01127">
    <property type="entry name" value="TrwB_TraG_TraD_VirD4"/>
    <property type="match status" value="1"/>
</dbReference>
<dbReference type="RefSeq" id="WP_093247488.1">
    <property type="nucleotide sequence ID" value="NZ_FNQM01000001.1"/>
</dbReference>
<name>A0A1H3VF32_9RHOB</name>
<dbReference type="SUPFAM" id="SSF52540">
    <property type="entry name" value="P-loop containing nucleoside triphosphate hydrolases"/>
    <property type="match status" value="1"/>
</dbReference>
<feature type="region of interest" description="Disordered" evidence="7">
    <location>
        <begin position="569"/>
        <end position="592"/>
    </location>
</feature>
<dbReference type="PANTHER" id="PTHR37937:SF1">
    <property type="entry name" value="CONJUGATIVE TRANSFER: DNA TRANSPORT"/>
    <property type="match status" value="1"/>
</dbReference>
<comment type="similarity">
    <text evidence="2">Belongs to the VirD4/TraG family.</text>
</comment>
<organism evidence="8 9">
    <name type="scientific">Rubrimonas cliftonensis</name>
    <dbReference type="NCBI Taxonomy" id="89524"/>
    <lineage>
        <taxon>Bacteria</taxon>
        <taxon>Pseudomonadati</taxon>
        <taxon>Pseudomonadota</taxon>
        <taxon>Alphaproteobacteria</taxon>
        <taxon>Rhodobacterales</taxon>
        <taxon>Paracoccaceae</taxon>
        <taxon>Rubrimonas</taxon>
    </lineage>
</organism>
<dbReference type="Proteomes" id="UP000198703">
    <property type="component" value="Unassembled WGS sequence"/>
</dbReference>
<reference evidence="8 9" key="1">
    <citation type="submission" date="2016-10" db="EMBL/GenBank/DDBJ databases">
        <authorList>
            <person name="de Groot N.N."/>
        </authorList>
    </citation>
    <scope>NUCLEOTIDE SEQUENCE [LARGE SCALE GENOMIC DNA]</scope>
    <source>
        <strain evidence="8 9">DSM 15345</strain>
    </source>
</reference>
<proteinExistence type="inferred from homology"/>
<evidence type="ECO:0000256" key="5">
    <source>
        <dbReference type="ARBA" id="ARBA00022989"/>
    </source>
</evidence>
<sequence length="672" mass="72295">MARSVTHFLRLGGFAALAGPTISGGQPALGVAALAAFLGAIAASHAAYATAARRLGLWNPAAHHLWLWLPWRALASAYLRLRAYIDNEWRSAGAPTGGFAGTLTKLCLVFRPGDVLLGRLSIAGVGFAQPVGQRLERHLFMLAGTGGGKTSFLTTMLALHPGNAFVIDPKGKMAETLRARRGGGGDGVIGLGKSIAVLDPYGIVPNQISDCWNPLTEIETAIAREGPLAAVRYADKLAEGLIRIEGRQPYFPRAARKFLSGLVLYVLTEDPPPMRTMLRVHQLVNAGLAEDMRRATGKSVTPQQGFQFLLQEMARNTRYAAIASAASVFSDARSAGDVMAGLKVALSVYDNDLVRAISAHSTFSLHDLKLGRQDVFVCAPTGSVNGELSDWFRLLTVMSLAIFESVPGDLKPKCFFAIDELPSLGAIEKLDKGPAVLRSYGVQFLGVAQTLSALSDVYPKTWRNWLGNADAVYWMATNDDETAQQLAETLGRATGSGVETEVLTADQIKRYLDPDTCNVIVTRFGKRALKLKTSPYFRELPVYYYTPDGDHRERPLRRAARALMRRLSPGRAGPVRTRTSAPPAAPAPRLRPTMAAAPATPVATAPRPPGGARVALTRSETNALAMFALGPEYDRTALDGARAALLQGHGADPKAIRLVEAGYRVLERRLEA</sequence>
<dbReference type="AlphaFoldDB" id="A0A1H3VF32"/>
<dbReference type="GO" id="GO:0005886">
    <property type="term" value="C:plasma membrane"/>
    <property type="evidence" value="ECO:0007669"/>
    <property type="project" value="UniProtKB-SubCell"/>
</dbReference>
<dbReference type="PANTHER" id="PTHR37937">
    <property type="entry name" value="CONJUGATIVE TRANSFER: DNA TRANSPORT"/>
    <property type="match status" value="1"/>
</dbReference>
<evidence type="ECO:0000256" key="2">
    <source>
        <dbReference type="ARBA" id="ARBA00008806"/>
    </source>
</evidence>
<keyword evidence="9" id="KW-1185">Reference proteome</keyword>
<dbReference type="Gene3D" id="3.40.50.300">
    <property type="entry name" value="P-loop containing nucleotide triphosphate hydrolases"/>
    <property type="match status" value="1"/>
</dbReference>
<dbReference type="STRING" id="89524.SAMN05444370_10144"/>
<keyword evidence="4" id="KW-0812">Transmembrane</keyword>
<keyword evidence="5" id="KW-1133">Transmembrane helix</keyword>
<dbReference type="InterPro" id="IPR027417">
    <property type="entry name" value="P-loop_NTPase"/>
</dbReference>
<evidence type="ECO:0000256" key="6">
    <source>
        <dbReference type="ARBA" id="ARBA00023136"/>
    </source>
</evidence>
<dbReference type="OrthoDB" id="7817736at2"/>
<dbReference type="InterPro" id="IPR003688">
    <property type="entry name" value="TraG/VirD4"/>
</dbReference>
<evidence type="ECO:0000313" key="8">
    <source>
        <dbReference type="EMBL" id="SDZ73417.1"/>
    </source>
</evidence>
<feature type="compositionally biased region" description="Low complexity" evidence="7">
    <location>
        <begin position="574"/>
        <end position="592"/>
    </location>
</feature>
<accession>A0A1H3VF32</accession>
<evidence type="ECO:0000256" key="4">
    <source>
        <dbReference type="ARBA" id="ARBA00022692"/>
    </source>
</evidence>
<gene>
    <name evidence="8" type="ORF">SAMN05444370_10144</name>
</gene>
<evidence type="ECO:0000256" key="3">
    <source>
        <dbReference type="ARBA" id="ARBA00022475"/>
    </source>
</evidence>
<dbReference type="EMBL" id="FNQM01000001">
    <property type="protein sequence ID" value="SDZ73417.1"/>
    <property type="molecule type" value="Genomic_DNA"/>
</dbReference>
<dbReference type="InterPro" id="IPR051539">
    <property type="entry name" value="T4SS-coupling_protein"/>
</dbReference>
<evidence type="ECO:0000256" key="7">
    <source>
        <dbReference type="SAM" id="MobiDB-lite"/>
    </source>
</evidence>
<comment type="subcellular location">
    <subcellularLocation>
        <location evidence="1">Cell membrane</location>
        <topology evidence="1">Multi-pass membrane protein</topology>
    </subcellularLocation>
</comment>
<evidence type="ECO:0000256" key="1">
    <source>
        <dbReference type="ARBA" id="ARBA00004651"/>
    </source>
</evidence>
<dbReference type="Pfam" id="PF02534">
    <property type="entry name" value="T4SS-DNA_transf"/>
    <property type="match status" value="1"/>
</dbReference>
<keyword evidence="6" id="KW-0472">Membrane</keyword>
<keyword evidence="3" id="KW-1003">Cell membrane</keyword>